<protein>
    <submittedName>
        <fullName evidence="4">DEDD exonuclease domain-containing protein</fullName>
    </submittedName>
</protein>
<dbReference type="PANTHER" id="PTHR30562">
    <property type="entry name" value="UVRC/OXIDOREDUCTASE"/>
    <property type="match status" value="1"/>
</dbReference>
<evidence type="ECO:0000256" key="1">
    <source>
        <dbReference type="ARBA" id="ARBA00022839"/>
    </source>
</evidence>
<dbReference type="CDD" id="cd10434">
    <property type="entry name" value="GIY-YIG_UvrC_Cho"/>
    <property type="match status" value="1"/>
</dbReference>
<dbReference type="GO" id="GO:0004527">
    <property type="term" value="F:exonuclease activity"/>
    <property type="evidence" value="ECO:0007669"/>
    <property type="project" value="UniProtKB-KW"/>
</dbReference>
<keyword evidence="1 4" id="KW-0540">Nuclease</keyword>
<dbReference type="Gene3D" id="3.40.1440.10">
    <property type="entry name" value="GIY-YIG endonuclease"/>
    <property type="match status" value="1"/>
</dbReference>
<gene>
    <name evidence="4" type="ORF">INS88_04405</name>
</gene>
<dbReference type="RefSeq" id="WP_197551668.1">
    <property type="nucleotide sequence ID" value="NZ_CP063213.1"/>
</dbReference>
<dbReference type="SUPFAM" id="SSF53098">
    <property type="entry name" value="Ribonuclease H-like"/>
    <property type="match status" value="1"/>
</dbReference>
<dbReference type="SMART" id="SM00465">
    <property type="entry name" value="GIYc"/>
    <property type="match status" value="1"/>
</dbReference>
<dbReference type="GO" id="GO:0006260">
    <property type="term" value="P:DNA replication"/>
    <property type="evidence" value="ECO:0007669"/>
    <property type="project" value="InterPro"/>
</dbReference>
<dbReference type="AlphaFoldDB" id="A0A7M1QYA7"/>
<dbReference type="InterPro" id="IPR035901">
    <property type="entry name" value="GIY-YIG_endonuc_sf"/>
</dbReference>
<dbReference type="InterPro" id="IPR047296">
    <property type="entry name" value="GIY-YIG_UvrC_Cho"/>
</dbReference>
<dbReference type="PANTHER" id="PTHR30562:SF1">
    <property type="entry name" value="UVRABC SYSTEM PROTEIN C"/>
    <property type="match status" value="1"/>
</dbReference>
<dbReference type="FunFam" id="3.30.420.10:FF:000045">
    <property type="entry name" value="3'-5' exonuclease DinG"/>
    <property type="match status" value="1"/>
</dbReference>
<dbReference type="InterPro" id="IPR013520">
    <property type="entry name" value="Ribonucl_H"/>
</dbReference>
<dbReference type="NCBIfam" id="TIGR00573">
    <property type="entry name" value="dnaq"/>
    <property type="match status" value="1"/>
</dbReference>
<dbReference type="InterPro" id="IPR006054">
    <property type="entry name" value="DnaQ"/>
</dbReference>
<keyword evidence="5" id="KW-1185">Reference proteome</keyword>
<dbReference type="GO" id="GO:0006289">
    <property type="term" value="P:nucleotide-excision repair"/>
    <property type="evidence" value="ECO:0007669"/>
    <property type="project" value="InterPro"/>
</dbReference>
<feature type="region of interest" description="Disordered" evidence="2">
    <location>
        <begin position="1"/>
        <end position="23"/>
    </location>
</feature>
<dbReference type="InterPro" id="IPR050066">
    <property type="entry name" value="UvrABC_protein_C"/>
</dbReference>
<dbReference type="GO" id="GO:0003677">
    <property type="term" value="F:DNA binding"/>
    <property type="evidence" value="ECO:0007669"/>
    <property type="project" value="InterPro"/>
</dbReference>
<keyword evidence="1 4" id="KW-0269">Exonuclease</keyword>
<dbReference type="SMART" id="SM00479">
    <property type="entry name" value="EXOIII"/>
    <property type="match status" value="1"/>
</dbReference>
<dbReference type="InterPro" id="IPR036397">
    <property type="entry name" value="RNaseH_sf"/>
</dbReference>
<reference evidence="4 5" key="1">
    <citation type="submission" date="2020-10" db="EMBL/GenBank/DDBJ databases">
        <title>Trueperella pecoris sp. nov. isolated from bovine and porcine specimens.</title>
        <authorList>
            <person name="Schoenecker L."/>
            <person name="Schnydrig P."/>
            <person name="Brodard I."/>
            <person name="Thomann A."/>
            <person name="Hemphill A."/>
            <person name="Rodriguez-Campos S."/>
            <person name="Perreten V."/>
            <person name="Jores J."/>
            <person name="Kittl S."/>
        </authorList>
    </citation>
    <scope>NUCLEOTIDE SEQUENCE [LARGE SCALE GENOMIC DNA]</scope>
    <source>
        <strain evidence="4 5">15A0121</strain>
    </source>
</reference>
<dbReference type="PROSITE" id="PS50164">
    <property type="entry name" value="GIY_YIG"/>
    <property type="match status" value="1"/>
</dbReference>
<dbReference type="GO" id="GO:0009380">
    <property type="term" value="C:excinuclease repair complex"/>
    <property type="evidence" value="ECO:0007669"/>
    <property type="project" value="TreeGrafter"/>
</dbReference>
<dbReference type="Gene3D" id="3.30.420.10">
    <property type="entry name" value="Ribonuclease H-like superfamily/Ribonuclease H"/>
    <property type="match status" value="1"/>
</dbReference>
<keyword evidence="1 4" id="KW-0378">Hydrolase</keyword>
<dbReference type="CDD" id="cd06127">
    <property type="entry name" value="DEDDh"/>
    <property type="match status" value="1"/>
</dbReference>
<dbReference type="NCBIfam" id="NF005905">
    <property type="entry name" value="PRK07883.1-3"/>
    <property type="match status" value="1"/>
</dbReference>
<dbReference type="Pfam" id="PF00929">
    <property type="entry name" value="RNase_T"/>
    <property type="match status" value="1"/>
</dbReference>
<sequence length="600" mass="65991">MTVKGHRPGLSLDLTPSRPHQRGVAQADSVQLALDELGPSLFDVTFLVVDLETTGGGPGLNSITEIGAVKVRGGETLGEFSTLVNPQVPIPAFISVLTGITNSMVALAAPIAAVMPEFLDFVGDDPHLVLVAHNAQFDISHLKAACRELGLAFPSNRVIDTVKLARKAFTRDETPNYKLASLAKVCGAQVQPSHRALDDARATVDVLHAILSRLGGIGVTHLEDLLTATDAVPQHRRAKARLADNLPHGPGVYRFIGPGGEVLYVGTSINVYKRVRQYFTAAEKRRRMAEMVDLSVEVHATPTATQLEANVLEVRLIEELDPPYNRRSRRTHQRPWLALTNEPFPRLIVKRKILREEMTNALGPFTSNAQANRAAELLTSATGLRECKQRLPLVPDGRGGCHLHDLGKCSAPCRTGVAQAAQVGVVEKCLDGRVAGIVEKSMSKLRMLSQEERFEQAVSERDRLYALVSGAKNYEEFLSLVGNERIIAARGNRGAWDVVVIDYGLLRTSATTRNGESPEDLARWLDQMVPRKDEPTFASQHVSHDEVRLLSQWLLRPDVRLLKATAPTISPAPWTVPTVARYRRCLLSHARRRQRTKLEP</sequence>
<dbReference type="InterPro" id="IPR000305">
    <property type="entry name" value="GIY-YIG_endonuc"/>
</dbReference>
<dbReference type="SUPFAM" id="SSF82771">
    <property type="entry name" value="GIY-YIG endonuclease"/>
    <property type="match status" value="1"/>
</dbReference>
<name>A0A7M1QYA7_9ACTO</name>
<dbReference type="NCBIfam" id="NF005907">
    <property type="entry name" value="PRK07883.1-5"/>
    <property type="match status" value="1"/>
</dbReference>
<evidence type="ECO:0000313" key="5">
    <source>
        <dbReference type="Proteomes" id="UP000595053"/>
    </source>
</evidence>
<evidence type="ECO:0000256" key="2">
    <source>
        <dbReference type="SAM" id="MobiDB-lite"/>
    </source>
</evidence>
<accession>A0A7M1QYA7</accession>
<proteinExistence type="predicted"/>
<dbReference type="InterPro" id="IPR012337">
    <property type="entry name" value="RNaseH-like_sf"/>
</dbReference>
<evidence type="ECO:0000313" key="4">
    <source>
        <dbReference type="EMBL" id="QOR46444.1"/>
    </source>
</evidence>
<dbReference type="Proteomes" id="UP000595053">
    <property type="component" value="Chromosome"/>
</dbReference>
<feature type="domain" description="GIY-YIG" evidence="3">
    <location>
        <begin position="248"/>
        <end position="326"/>
    </location>
</feature>
<evidence type="ECO:0000259" key="3">
    <source>
        <dbReference type="PROSITE" id="PS50164"/>
    </source>
</evidence>
<dbReference type="Pfam" id="PF01541">
    <property type="entry name" value="GIY-YIG"/>
    <property type="match status" value="1"/>
</dbReference>
<organism evidence="4 5">
    <name type="scientific">Trueperella pecoris</name>
    <dbReference type="NCBI Taxonomy" id="2733571"/>
    <lineage>
        <taxon>Bacteria</taxon>
        <taxon>Bacillati</taxon>
        <taxon>Actinomycetota</taxon>
        <taxon>Actinomycetes</taxon>
        <taxon>Actinomycetales</taxon>
        <taxon>Actinomycetaceae</taxon>
        <taxon>Trueperella</taxon>
    </lineage>
</organism>
<dbReference type="EMBL" id="CP063213">
    <property type="protein sequence ID" value="QOR46444.1"/>
    <property type="molecule type" value="Genomic_DNA"/>
</dbReference>
<dbReference type="GO" id="GO:0003887">
    <property type="term" value="F:DNA-directed DNA polymerase activity"/>
    <property type="evidence" value="ECO:0007669"/>
    <property type="project" value="InterPro"/>
</dbReference>